<dbReference type="eggNOG" id="ENOG502Z9I6">
    <property type="taxonomic scope" value="Bacteria"/>
</dbReference>
<protein>
    <recommendedName>
        <fullName evidence="3">Lipoprotein</fullName>
    </recommendedName>
</protein>
<dbReference type="OrthoDB" id="280897at2"/>
<dbReference type="RefSeq" id="WP_007095156.1">
    <property type="nucleotide sequence ID" value="NZ_DS544873.1"/>
</dbReference>
<accession>A9DJN3</accession>
<gene>
    <name evidence="1" type="ORF">KAOT1_13037</name>
</gene>
<dbReference type="STRING" id="391587.KAOT1_13037"/>
<reference evidence="1 2" key="1">
    <citation type="journal article" date="2011" name="J. Bacteriol.">
        <title>Genome sequence of the algicidal bacterium Kordia algicida OT-1.</title>
        <authorList>
            <person name="Lee H.S."/>
            <person name="Kang S.G."/>
            <person name="Kwon K.K."/>
            <person name="Lee J.H."/>
            <person name="Kim S.J."/>
        </authorList>
    </citation>
    <scope>NUCLEOTIDE SEQUENCE [LARGE SCALE GENOMIC DNA]</scope>
    <source>
        <strain evidence="1 2">OT-1</strain>
    </source>
</reference>
<evidence type="ECO:0008006" key="3">
    <source>
        <dbReference type="Google" id="ProtNLM"/>
    </source>
</evidence>
<dbReference type="Proteomes" id="UP000002945">
    <property type="component" value="Unassembled WGS sequence"/>
</dbReference>
<keyword evidence="2" id="KW-1185">Reference proteome</keyword>
<evidence type="ECO:0000313" key="1">
    <source>
        <dbReference type="EMBL" id="EDP98143.1"/>
    </source>
</evidence>
<dbReference type="PROSITE" id="PS51257">
    <property type="entry name" value="PROKAR_LIPOPROTEIN"/>
    <property type="match status" value="1"/>
</dbReference>
<comment type="caution">
    <text evidence="1">The sequence shown here is derived from an EMBL/GenBank/DDBJ whole genome shotgun (WGS) entry which is preliminary data.</text>
</comment>
<dbReference type="HOGENOM" id="CLU_517568_0_0_10"/>
<name>A9DJN3_9FLAO</name>
<proteinExistence type="predicted"/>
<sequence>MKNLLFKGLGTVLVLAFIMISCEEKKDKEKYETGTNDTATAQIVMNTPINSKLPTDVLQSCTVSSSDFNSWFASGTVSKNGSVNAANSVTAVHNNNCDFYKWSEQMFLWVASPNTSGDYSSGTVMESNSFYTVSTSVDGVRTLIPHEKGKLISAVANAQKNDKLFADDSEEGQATDDVLMAQNGSLIYYISMVNDVYAQYLNGVANSGGSVSGDEFPTTQDQLDAIVAYAKTQGITVKDPNTLTIEIKTSWVAADELKNASNYITMDAIVPTYDTSNNQKWSPNGSTQKKLAMIGIHIVGTIDGHPEMVWATFEHVNNAPNLEYTYLDTENNTKTHAADTGNDWLLNGDSSSSTYNQSHMKFCNSNELSGHKCDELNSIFATADNTISASNTKMTKPWGVANEGAPNAENSTPAASNSEVISINNSILGQLAEGDLRKNYIFIGATWTDSGAAPTGTSYSSTNTASGVAIGTSQLANSTMETYAQNGAGYSQYGSCFSCHSNFQKPGLKPADLSHIYSELLKGENQ</sequence>
<dbReference type="EMBL" id="ABIB01000001">
    <property type="protein sequence ID" value="EDP98143.1"/>
    <property type="molecule type" value="Genomic_DNA"/>
</dbReference>
<evidence type="ECO:0000313" key="2">
    <source>
        <dbReference type="Proteomes" id="UP000002945"/>
    </source>
</evidence>
<dbReference type="AlphaFoldDB" id="A9DJN3"/>
<organism evidence="1 2">
    <name type="scientific">Kordia algicida OT-1</name>
    <dbReference type="NCBI Taxonomy" id="391587"/>
    <lineage>
        <taxon>Bacteria</taxon>
        <taxon>Pseudomonadati</taxon>
        <taxon>Bacteroidota</taxon>
        <taxon>Flavobacteriia</taxon>
        <taxon>Flavobacteriales</taxon>
        <taxon>Flavobacteriaceae</taxon>
        <taxon>Kordia</taxon>
    </lineage>
</organism>